<sequence length="438" mass="48354">MSELDSSSQKVNQWIDDHHDEIVGFLQELIRIPSVTPWFQPAAEESREADVQTVIGKRMQALGAEVKRWEPNAQELAEYEGRPGYYADHLFEGRPNQAAVLKGSGEGRSMLLTGHVDVVPAGSGWTVEPFSGDRKDGVIYGRGTVDMKGGIAAMVMAVEAVVKAGYRLKGDVTVGTVVDEEAGGMGTLDFVDKGYRADACILTEPTNMKLAPLCRGILWGKLTIPGRSGHIELPQGDWREGGAVDAVALARVFMDHFDRLNADWRVRKVHPYLPIPCQLYIAQVNAGEYPTAFANKVELVFDAQYLPREKDEMGLGGKVKAEIEEFINQVAMTEPWLREHPPVLEWLIDADCGETPVEHPFVQSVLNDMELSGLPRTIEGACAHTDIGWFETLGIPSVVIGAGNPRLAHQNDEHISEEDLIKLTKLISNVLIHWCEIQ</sequence>
<evidence type="ECO:0000256" key="1">
    <source>
        <dbReference type="ARBA" id="ARBA00001947"/>
    </source>
</evidence>
<comment type="similarity">
    <text evidence="2">Belongs to the peptidase M20A family.</text>
</comment>
<organism evidence="5 6">
    <name type="scientific">Pelolinea submarina</name>
    <dbReference type="NCBI Taxonomy" id="913107"/>
    <lineage>
        <taxon>Bacteria</taxon>
        <taxon>Bacillati</taxon>
        <taxon>Chloroflexota</taxon>
        <taxon>Anaerolineae</taxon>
        <taxon>Anaerolineales</taxon>
        <taxon>Anaerolineaceae</taxon>
        <taxon>Pelolinea</taxon>
    </lineage>
</organism>
<keyword evidence="6" id="KW-1185">Reference proteome</keyword>
<dbReference type="InterPro" id="IPR050072">
    <property type="entry name" value="Peptidase_M20A"/>
</dbReference>
<evidence type="ECO:0000256" key="3">
    <source>
        <dbReference type="ARBA" id="ARBA00022833"/>
    </source>
</evidence>
<reference evidence="5 6" key="1">
    <citation type="submission" date="2018-08" db="EMBL/GenBank/DDBJ databases">
        <title>Genomic Encyclopedia of Type Strains, Phase IV (KMG-IV): sequencing the most valuable type-strain genomes for metagenomic binning, comparative biology and taxonomic classification.</title>
        <authorList>
            <person name="Goeker M."/>
        </authorList>
    </citation>
    <scope>NUCLEOTIDE SEQUENCE [LARGE SCALE GENOMIC DNA]</scope>
    <source>
        <strain evidence="5 6">DSM 23923</strain>
    </source>
</reference>
<dbReference type="PANTHER" id="PTHR43808">
    <property type="entry name" value="ACETYLORNITHINE DEACETYLASE"/>
    <property type="match status" value="1"/>
</dbReference>
<keyword evidence="4" id="KW-0170">Cobalt</keyword>
<dbReference type="Pfam" id="PF01546">
    <property type="entry name" value="Peptidase_M20"/>
    <property type="match status" value="1"/>
</dbReference>
<dbReference type="Proteomes" id="UP000256388">
    <property type="component" value="Unassembled WGS sequence"/>
</dbReference>
<dbReference type="InterPro" id="IPR002933">
    <property type="entry name" value="Peptidase_M20"/>
</dbReference>
<evidence type="ECO:0000313" key="6">
    <source>
        <dbReference type="Proteomes" id="UP000256388"/>
    </source>
</evidence>
<gene>
    <name evidence="5" type="ORF">DFR64_2722</name>
</gene>
<dbReference type="Gene3D" id="3.40.630.10">
    <property type="entry name" value="Zn peptidases"/>
    <property type="match status" value="1"/>
</dbReference>
<dbReference type="Gene3D" id="3.30.70.360">
    <property type="match status" value="1"/>
</dbReference>
<dbReference type="PANTHER" id="PTHR43808:SF25">
    <property type="entry name" value="PEPTIDASE M20 DIMERISATION DOMAIN-CONTAINING PROTEIN"/>
    <property type="match status" value="1"/>
</dbReference>
<proteinExistence type="inferred from homology"/>
<name>A0A3E0A6A4_9CHLR</name>
<comment type="cofactor">
    <cofactor evidence="1">
        <name>Zn(2+)</name>
        <dbReference type="ChEBI" id="CHEBI:29105"/>
    </cofactor>
</comment>
<dbReference type="NCBIfam" id="TIGR01910">
    <property type="entry name" value="DapE-ArgE"/>
    <property type="match status" value="1"/>
</dbReference>
<accession>A0A3E0A6A4</accession>
<dbReference type="SUPFAM" id="SSF53187">
    <property type="entry name" value="Zn-dependent exopeptidases"/>
    <property type="match status" value="1"/>
</dbReference>
<dbReference type="GO" id="GO:0016787">
    <property type="term" value="F:hydrolase activity"/>
    <property type="evidence" value="ECO:0007669"/>
    <property type="project" value="InterPro"/>
</dbReference>
<keyword evidence="3" id="KW-0862">Zinc</keyword>
<dbReference type="OrthoDB" id="9792335at2"/>
<evidence type="ECO:0000256" key="4">
    <source>
        <dbReference type="ARBA" id="ARBA00023285"/>
    </source>
</evidence>
<dbReference type="InterPro" id="IPR010182">
    <property type="entry name" value="ArgE/DapE"/>
</dbReference>
<protein>
    <submittedName>
        <fullName evidence="5">4-acetamidobutyryl-CoA deacetylase</fullName>
    </submittedName>
</protein>
<dbReference type="AlphaFoldDB" id="A0A3E0A6A4"/>
<dbReference type="RefSeq" id="WP_116225985.1">
    <property type="nucleotide sequence ID" value="NZ_AP018437.1"/>
</dbReference>
<evidence type="ECO:0000256" key="2">
    <source>
        <dbReference type="ARBA" id="ARBA00006247"/>
    </source>
</evidence>
<dbReference type="EMBL" id="QUMS01000004">
    <property type="protein sequence ID" value="REG06289.1"/>
    <property type="molecule type" value="Genomic_DNA"/>
</dbReference>
<comment type="caution">
    <text evidence="5">The sequence shown here is derived from an EMBL/GenBank/DDBJ whole genome shotgun (WGS) entry which is preliminary data.</text>
</comment>
<evidence type="ECO:0000313" key="5">
    <source>
        <dbReference type="EMBL" id="REG06289.1"/>
    </source>
</evidence>